<dbReference type="PANTHER" id="PTHR32039:SF7">
    <property type="entry name" value="COMPETENCE PROTEIN COMM"/>
    <property type="match status" value="1"/>
</dbReference>
<dbReference type="NCBIfam" id="TIGR00368">
    <property type="entry name" value="YifB family Mg chelatase-like AAA ATPase"/>
    <property type="match status" value="1"/>
</dbReference>
<dbReference type="OrthoDB" id="9813147at2"/>
<dbReference type="Pfam" id="PF13335">
    <property type="entry name" value="Mg_chelatase_C"/>
    <property type="match status" value="1"/>
</dbReference>
<dbReference type="GO" id="GO:0005524">
    <property type="term" value="F:ATP binding"/>
    <property type="evidence" value="ECO:0007669"/>
    <property type="project" value="InterPro"/>
</dbReference>
<name>A0A5B0EC78_9MICC</name>
<dbReference type="InterPro" id="IPR027417">
    <property type="entry name" value="P-loop_NTPase"/>
</dbReference>
<evidence type="ECO:0000313" key="3">
    <source>
        <dbReference type="EMBL" id="KAA0975815.1"/>
    </source>
</evidence>
<dbReference type="Pfam" id="PF13541">
    <property type="entry name" value="ChlI"/>
    <property type="match status" value="1"/>
</dbReference>
<dbReference type="InterPro" id="IPR004482">
    <property type="entry name" value="Mg_chelat-rel"/>
</dbReference>
<dbReference type="RefSeq" id="WP_149620127.1">
    <property type="nucleotide sequence ID" value="NZ_VOBL01000014.1"/>
</dbReference>
<dbReference type="AlphaFoldDB" id="A0A5B0EC78"/>
<dbReference type="InterPro" id="IPR045006">
    <property type="entry name" value="CHLI-like"/>
</dbReference>
<dbReference type="SMART" id="SM00382">
    <property type="entry name" value="AAA"/>
    <property type="match status" value="1"/>
</dbReference>
<dbReference type="Gene3D" id="3.40.50.300">
    <property type="entry name" value="P-loop containing nucleotide triphosphate hydrolases"/>
    <property type="match status" value="1"/>
</dbReference>
<organism evidence="3 4">
    <name type="scientific">Paeniglutamicibacter gangotriensis</name>
    <dbReference type="NCBI Taxonomy" id="254787"/>
    <lineage>
        <taxon>Bacteria</taxon>
        <taxon>Bacillati</taxon>
        <taxon>Actinomycetota</taxon>
        <taxon>Actinomycetes</taxon>
        <taxon>Micrococcales</taxon>
        <taxon>Micrococcaceae</taxon>
        <taxon>Paeniglutamicibacter</taxon>
    </lineage>
</organism>
<dbReference type="InterPro" id="IPR003593">
    <property type="entry name" value="AAA+_ATPase"/>
</dbReference>
<comment type="similarity">
    <text evidence="1">Belongs to the Mg-chelatase subunits D/I family. ComM subfamily.</text>
</comment>
<protein>
    <submittedName>
        <fullName evidence="3">YifB family Mg chelatase-like AAA ATPase</fullName>
    </submittedName>
</protein>
<dbReference type="InterPro" id="IPR020568">
    <property type="entry name" value="Ribosomal_Su5_D2-typ_SF"/>
</dbReference>
<evidence type="ECO:0000313" key="4">
    <source>
        <dbReference type="Proteomes" id="UP000323856"/>
    </source>
</evidence>
<feature type="domain" description="AAA+ ATPase" evidence="2">
    <location>
        <begin position="219"/>
        <end position="403"/>
    </location>
</feature>
<sequence length="517" mass="54069">MSLARTLGIGLTGLAGQLIEIEADVGNGIPAFILLGLPDAALNESRERIRSAARNSGIPLPNRRLTLNLSPATLHKRGSGFDLALVVAALAADRSISPPAHVVYLAELGLDGSLRPVPGVLPAVLAAVRAGVRDVVVAEANRAEAELVTGARVRAYAHLSQVLGDCGADPLALCYRARHDSPAHRGPVEPGEQMRGSLDLTDVVGQAQGRYALEVAAAGGHHLLFTGPPGAGKTMLAQRLPGLLPDLDDAQAIETTAVHSLAGGGNPISALVRRPPFEAPHHSASMVALIGGGSGIPRPGAASRAHRGVLFLDEAPEFSASALDALRQPLESGVLTLHRAAGTASYPARFQLLLAANPCPCGRNLGKGTECTCTPMARRRYLARLSGPLLDRIDMQLFVPQLSSRELASRGSGESSAVVAARVAEARVQARDRLKRWGICTNSEVPGSLLRNDLRLVSATLAGLNRAGEALRLSARGHDRVLRIAWTIADLNSHACPTAEDVDVAIQLRQHGKGDVG</sequence>
<comment type="caution">
    <text evidence="3">The sequence shown here is derived from an EMBL/GenBank/DDBJ whole genome shotgun (WGS) entry which is preliminary data.</text>
</comment>
<dbReference type="SUPFAM" id="SSF52540">
    <property type="entry name" value="P-loop containing nucleoside triphosphate hydrolases"/>
    <property type="match status" value="1"/>
</dbReference>
<dbReference type="SUPFAM" id="SSF54211">
    <property type="entry name" value="Ribosomal protein S5 domain 2-like"/>
    <property type="match status" value="1"/>
</dbReference>
<proteinExistence type="inferred from homology"/>
<reference evidence="3 4" key="1">
    <citation type="submission" date="2019-07" db="EMBL/GenBank/DDBJ databases">
        <title>Analysis of the biochemical properties, biological activity and biotechnological potential of siderophores and biosurfactants produced by Antarctic psychrotolerant bacteria.</title>
        <authorList>
            <person name="Styczynski M."/>
            <person name="Krucon T."/>
            <person name="Decewicz P."/>
            <person name="Dziewit L."/>
        </authorList>
    </citation>
    <scope>NUCLEOTIDE SEQUENCE [LARGE SCALE GENOMIC DNA]</scope>
    <source>
        <strain evidence="3 4">ANT_H27</strain>
    </source>
</reference>
<evidence type="ECO:0000259" key="2">
    <source>
        <dbReference type="SMART" id="SM00382"/>
    </source>
</evidence>
<evidence type="ECO:0000256" key="1">
    <source>
        <dbReference type="ARBA" id="ARBA00006354"/>
    </source>
</evidence>
<dbReference type="InterPro" id="IPR025158">
    <property type="entry name" value="Mg_chelat-rel_C"/>
</dbReference>
<dbReference type="Proteomes" id="UP000323856">
    <property type="component" value="Unassembled WGS sequence"/>
</dbReference>
<dbReference type="PANTHER" id="PTHR32039">
    <property type="entry name" value="MAGNESIUM-CHELATASE SUBUNIT CHLI"/>
    <property type="match status" value="1"/>
</dbReference>
<dbReference type="InterPro" id="IPR000523">
    <property type="entry name" value="Mg_chelatse_chII-like_cat_dom"/>
</dbReference>
<dbReference type="Gene3D" id="3.30.230.10">
    <property type="match status" value="1"/>
</dbReference>
<dbReference type="EMBL" id="VOBL01000014">
    <property type="protein sequence ID" value="KAA0975815.1"/>
    <property type="molecule type" value="Genomic_DNA"/>
</dbReference>
<dbReference type="InterPro" id="IPR014721">
    <property type="entry name" value="Ribsml_uS5_D2-typ_fold_subgr"/>
</dbReference>
<dbReference type="Pfam" id="PF01078">
    <property type="entry name" value="Mg_chelatase"/>
    <property type="match status" value="1"/>
</dbReference>
<gene>
    <name evidence="3" type="ORF">FQ154_13545</name>
</gene>
<accession>A0A5B0EC78</accession>